<proteinExistence type="inferred from homology"/>
<comment type="catalytic activity">
    <reaction evidence="8">
        <text>a cholesterol ester + H2O = cholesterol + a fatty acid + H(+)</text>
        <dbReference type="Rhea" id="RHEA:36403"/>
        <dbReference type="ChEBI" id="CHEBI:15377"/>
        <dbReference type="ChEBI" id="CHEBI:15378"/>
        <dbReference type="ChEBI" id="CHEBI:16113"/>
        <dbReference type="ChEBI" id="CHEBI:17002"/>
        <dbReference type="ChEBI" id="CHEBI:28868"/>
        <dbReference type="EC" id="3.1.1.13"/>
    </reaction>
    <physiologicalReaction direction="left-to-right" evidence="8">
        <dbReference type="Rhea" id="RHEA:36404"/>
    </physiologicalReaction>
</comment>
<keyword evidence="11" id="KW-1185">Reference proteome</keyword>
<dbReference type="GO" id="GO:0005811">
    <property type="term" value="C:lipid droplet"/>
    <property type="evidence" value="ECO:0007669"/>
    <property type="project" value="UniProtKB-SubCell"/>
</dbReference>
<keyword evidence="9" id="KW-1133">Transmembrane helix</keyword>
<evidence type="ECO:0000256" key="1">
    <source>
        <dbReference type="ARBA" id="ARBA00004502"/>
    </source>
</evidence>
<comment type="caution">
    <text evidence="10">The sequence shown here is derived from an EMBL/GenBank/DDBJ whole genome shotgun (WGS) entry which is preliminary data.</text>
</comment>
<dbReference type="Proteomes" id="UP001497623">
    <property type="component" value="Unassembled WGS sequence"/>
</dbReference>
<reference evidence="10 11" key="1">
    <citation type="submission" date="2024-05" db="EMBL/GenBank/DDBJ databases">
        <authorList>
            <person name="Wallberg A."/>
        </authorList>
    </citation>
    <scope>NUCLEOTIDE SEQUENCE [LARGE SCALE GENOMIC DNA]</scope>
</reference>
<feature type="non-terminal residue" evidence="10">
    <location>
        <position position="298"/>
    </location>
</feature>
<evidence type="ECO:0000313" key="11">
    <source>
        <dbReference type="Proteomes" id="UP001497623"/>
    </source>
</evidence>
<sequence>MYSDKSRNIESTVKKKSPVTRRVTHILIRTRDILSQRMVPRNPGVASYYKTFMETIYSHLEGSHAVWAISHAGHCQTSIKFSGPGVYDLTEQIKHKVSFLKEYIPAGASVTLVGHSIGCKIILDCIKTFKGDNGVSVTQSYLLFPTIERMKETPQGVKLWPMLCYFRWLVVLLAAIVNLLPSLFKHKLFRLFYLNVPSCCADATVELLHPNIVRNVLWMAFHELKEVRNPDLPTLDQFSNNILIYYGAKDGWCPLSFREELLIQLPNINSQICSMNIDHAFVLHSSEDMGKLLAQWMK</sequence>
<name>A0AAV2RW47_MEGNR</name>
<dbReference type="InterPro" id="IPR019363">
    <property type="entry name" value="LDAH"/>
</dbReference>
<evidence type="ECO:0000256" key="9">
    <source>
        <dbReference type="SAM" id="Phobius"/>
    </source>
</evidence>
<dbReference type="EMBL" id="CAXKWB010033089">
    <property type="protein sequence ID" value="CAL4142224.1"/>
    <property type="molecule type" value="Genomic_DNA"/>
</dbReference>
<protein>
    <recommendedName>
        <fullName evidence="3">Lipid droplet-associated hydrolase</fullName>
        <ecNumber evidence="7">3.1.1.13</ecNumber>
    </recommendedName>
    <alternativeName>
        <fullName evidence="6">Lipid droplet-associated serine hydrolase</fullName>
    </alternativeName>
</protein>
<comment type="subcellular location">
    <subcellularLocation>
        <location evidence="1">Lipid droplet</location>
    </subcellularLocation>
</comment>
<evidence type="ECO:0000256" key="8">
    <source>
        <dbReference type="ARBA" id="ARBA00049527"/>
    </source>
</evidence>
<evidence type="ECO:0000256" key="4">
    <source>
        <dbReference type="ARBA" id="ARBA00022677"/>
    </source>
</evidence>
<dbReference type="Pfam" id="PF10230">
    <property type="entry name" value="LIDHydrolase"/>
    <property type="match status" value="1"/>
</dbReference>
<dbReference type="GO" id="GO:0004771">
    <property type="term" value="F:sterol ester esterase activity"/>
    <property type="evidence" value="ECO:0007669"/>
    <property type="project" value="UniProtKB-EC"/>
</dbReference>
<keyword evidence="9" id="KW-0812">Transmembrane</keyword>
<dbReference type="InterPro" id="IPR029058">
    <property type="entry name" value="AB_hydrolase_fold"/>
</dbReference>
<dbReference type="AlphaFoldDB" id="A0AAV2RW47"/>
<accession>A0AAV2RW47</accession>
<comment type="similarity">
    <text evidence="2">Belongs to the AB hydrolase superfamily. LDAH family.</text>
</comment>
<evidence type="ECO:0000256" key="5">
    <source>
        <dbReference type="ARBA" id="ARBA00022801"/>
    </source>
</evidence>
<evidence type="ECO:0000256" key="7">
    <source>
        <dbReference type="ARBA" id="ARBA00039150"/>
    </source>
</evidence>
<evidence type="ECO:0000313" key="10">
    <source>
        <dbReference type="EMBL" id="CAL4142224.1"/>
    </source>
</evidence>
<gene>
    <name evidence="10" type="ORF">MNOR_LOCUS29070</name>
</gene>
<keyword evidence="5" id="KW-0378">Hydrolase</keyword>
<dbReference type="EC" id="3.1.1.13" evidence="7"/>
<organism evidence="10 11">
    <name type="scientific">Meganyctiphanes norvegica</name>
    <name type="common">Northern krill</name>
    <name type="synonym">Thysanopoda norvegica</name>
    <dbReference type="NCBI Taxonomy" id="48144"/>
    <lineage>
        <taxon>Eukaryota</taxon>
        <taxon>Metazoa</taxon>
        <taxon>Ecdysozoa</taxon>
        <taxon>Arthropoda</taxon>
        <taxon>Crustacea</taxon>
        <taxon>Multicrustacea</taxon>
        <taxon>Malacostraca</taxon>
        <taxon>Eumalacostraca</taxon>
        <taxon>Eucarida</taxon>
        <taxon>Euphausiacea</taxon>
        <taxon>Euphausiidae</taxon>
        <taxon>Meganyctiphanes</taxon>
    </lineage>
</organism>
<evidence type="ECO:0000256" key="6">
    <source>
        <dbReference type="ARBA" id="ARBA00031924"/>
    </source>
</evidence>
<evidence type="ECO:0000256" key="2">
    <source>
        <dbReference type="ARBA" id="ARBA00008300"/>
    </source>
</evidence>
<dbReference type="GO" id="GO:0019915">
    <property type="term" value="P:lipid storage"/>
    <property type="evidence" value="ECO:0007669"/>
    <property type="project" value="InterPro"/>
</dbReference>
<keyword evidence="9" id="KW-0472">Membrane</keyword>
<dbReference type="SUPFAM" id="SSF53474">
    <property type="entry name" value="alpha/beta-Hydrolases"/>
    <property type="match status" value="1"/>
</dbReference>
<keyword evidence="4" id="KW-0551">Lipid droplet</keyword>
<dbReference type="Gene3D" id="3.40.50.1820">
    <property type="entry name" value="alpha/beta hydrolase"/>
    <property type="match status" value="1"/>
</dbReference>
<feature type="transmembrane region" description="Helical" evidence="9">
    <location>
        <begin position="159"/>
        <end position="180"/>
    </location>
</feature>
<evidence type="ECO:0000256" key="3">
    <source>
        <dbReference type="ARBA" id="ARBA00019242"/>
    </source>
</evidence>
<dbReference type="PANTHER" id="PTHR13390">
    <property type="entry name" value="LIPASE"/>
    <property type="match status" value="1"/>
</dbReference>
<dbReference type="PANTHER" id="PTHR13390:SF0">
    <property type="entry name" value="LIPID DROPLET-ASSOCIATED HYDROLASE"/>
    <property type="match status" value="1"/>
</dbReference>